<feature type="region of interest" description="Disordered" evidence="1">
    <location>
        <begin position="104"/>
        <end position="123"/>
    </location>
</feature>
<feature type="compositionally biased region" description="Polar residues" evidence="1">
    <location>
        <begin position="43"/>
        <end position="53"/>
    </location>
</feature>
<feature type="region of interest" description="Disordered" evidence="1">
    <location>
        <begin position="1"/>
        <end position="87"/>
    </location>
</feature>
<proteinExistence type="predicted"/>
<feature type="compositionally biased region" description="Low complexity" evidence="1">
    <location>
        <begin position="195"/>
        <end position="207"/>
    </location>
</feature>
<protein>
    <submittedName>
        <fullName evidence="2">Uncharacterized protein</fullName>
    </submittedName>
</protein>
<feature type="compositionally biased region" description="Pro residues" evidence="1">
    <location>
        <begin position="232"/>
        <end position="243"/>
    </location>
</feature>
<keyword evidence="3" id="KW-1185">Reference proteome</keyword>
<feature type="region of interest" description="Disordered" evidence="1">
    <location>
        <begin position="312"/>
        <end position="393"/>
    </location>
</feature>
<dbReference type="STRING" id="670580.A0A1X6NEM2"/>
<feature type="region of interest" description="Disordered" evidence="1">
    <location>
        <begin position="535"/>
        <end position="599"/>
    </location>
</feature>
<evidence type="ECO:0000313" key="3">
    <source>
        <dbReference type="Proteomes" id="UP000194127"/>
    </source>
</evidence>
<evidence type="ECO:0000256" key="1">
    <source>
        <dbReference type="SAM" id="MobiDB-lite"/>
    </source>
</evidence>
<dbReference type="RefSeq" id="XP_024343873.1">
    <property type="nucleotide sequence ID" value="XM_024480139.1"/>
</dbReference>
<feature type="compositionally biased region" description="Basic and acidic residues" evidence="1">
    <location>
        <begin position="337"/>
        <end position="349"/>
    </location>
</feature>
<dbReference type="GeneID" id="36325089"/>
<feature type="compositionally biased region" description="Basic and acidic residues" evidence="1">
    <location>
        <begin position="535"/>
        <end position="562"/>
    </location>
</feature>
<feature type="compositionally biased region" description="Low complexity" evidence="1">
    <location>
        <begin position="360"/>
        <end position="370"/>
    </location>
</feature>
<feature type="region of interest" description="Disordered" evidence="1">
    <location>
        <begin position="458"/>
        <end position="491"/>
    </location>
</feature>
<feature type="region of interest" description="Disordered" evidence="1">
    <location>
        <begin position="231"/>
        <end position="252"/>
    </location>
</feature>
<feature type="compositionally biased region" description="Polar residues" evidence="1">
    <location>
        <begin position="109"/>
        <end position="123"/>
    </location>
</feature>
<feature type="compositionally biased region" description="Acidic residues" evidence="1">
    <location>
        <begin position="373"/>
        <end position="392"/>
    </location>
</feature>
<dbReference type="EMBL" id="KZ110591">
    <property type="protein sequence ID" value="OSX67079.1"/>
    <property type="molecule type" value="Genomic_DNA"/>
</dbReference>
<name>A0A1X6NEM2_9APHY</name>
<dbReference type="OrthoDB" id="2555519at2759"/>
<dbReference type="AlphaFoldDB" id="A0A1X6NEM2"/>
<accession>A0A1X6NEM2</accession>
<gene>
    <name evidence="2" type="ORF">POSPLADRAFT_1051233</name>
</gene>
<feature type="region of interest" description="Disordered" evidence="1">
    <location>
        <begin position="133"/>
        <end position="213"/>
    </location>
</feature>
<feature type="compositionally biased region" description="Polar residues" evidence="1">
    <location>
        <begin position="318"/>
        <end position="332"/>
    </location>
</feature>
<evidence type="ECO:0000313" key="2">
    <source>
        <dbReference type="EMBL" id="OSX67079.1"/>
    </source>
</evidence>
<feature type="compositionally biased region" description="Polar residues" evidence="1">
    <location>
        <begin position="25"/>
        <end position="36"/>
    </location>
</feature>
<dbReference type="Proteomes" id="UP000194127">
    <property type="component" value="Unassembled WGS sequence"/>
</dbReference>
<reference evidence="2 3" key="1">
    <citation type="submission" date="2017-04" db="EMBL/GenBank/DDBJ databases">
        <title>Genome Sequence of the Model Brown-Rot Fungus Postia placenta SB12.</title>
        <authorList>
            <consortium name="DOE Joint Genome Institute"/>
            <person name="Gaskell J."/>
            <person name="Kersten P."/>
            <person name="Larrondo L.F."/>
            <person name="Canessa P."/>
            <person name="Martinez D."/>
            <person name="Hibbett D."/>
            <person name="Schmoll M."/>
            <person name="Kubicek C.P."/>
            <person name="Martinez A.T."/>
            <person name="Yadav J."/>
            <person name="Master E."/>
            <person name="Magnuson J.K."/>
            <person name="James T."/>
            <person name="Yaver D."/>
            <person name="Berka R."/>
            <person name="Labutti K."/>
            <person name="Lipzen A."/>
            <person name="Aerts A."/>
            <person name="Barry K."/>
            <person name="Henrissat B."/>
            <person name="Blanchette R."/>
            <person name="Grigoriev I."/>
            <person name="Cullen D."/>
        </authorList>
    </citation>
    <scope>NUCLEOTIDE SEQUENCE [LARGE SCALE GENOMIC DNA]</scope>
    <source>
        <strain evidence="2 3">MAD-698-R-SB12</strain>
    </source>
</reference>
<sequence length="599" mass="64686">MAFQVTARVDYDRTRPTSRPPSPYKPQTISPSSSNLIKPKAKVNSSANVTIRKTNAVRGTSPAPLVRNSGIPPPRAPSPFKQLHSPIGATVSAPPVVKARVTARPKSSHVASSALETRQRSLTTVPSDSALAVRTRHRRGSISSQVSHVVSPAHSEVHGRAYARGPASPTEENGHPLSNAGRGVRVKSKVTKVDSTPQSPTSTSSSPVLSTVGRSVHDRMPSIPSISVAAPLLPPANAPPPTAPAQQHRFATTRESPIHRPHAFQPFPSNDDLTVNYGAYSVAAKVDPAAIPLPPQSPPMSAISFSSHSSASRSSVSYDTHGSDATRSTALTVHSRLTGDMRARRDNRLSRTKGSLDGPSVRSASLSSHEASADSDDDVEEPDNLDGDESDDLDKMLKDEAKSNRKIADLEISNRSLLAINSSLEAAKHRQAKEIRDLKRKLRESRLILPPPTYRAVKSSLPAEEVVKEEEEDSEEVDEDEDEQELLEGKDDEPYRRVKLILDTLLEGCRRALESKPSDFVEGIKSGAKVLSAEEVRSWRGDDAEADSRSITDADRDDDGHPHSVSAVDQEDQALESEDEVEDSLFREASLPPITVTPS</sequence>
<feature type="compositionally biased region" description="Acidic residues" evidence="1">
    <location>
        <begin position="467"/>
        <end position="486"/>
    </location>
</feature>
<feature type="compositionally biased region" description="Acidic residues" evidence="1">
    <location>
        <begin position="569"/>
        <end position="583"/>
    </location>
</feature>
<organism evidence="2 3">
    <name type="scientific">Postia placenta MAD-698-R-SB12</name>
    <dbReference type="NCBI Taxonomy" id="670580"/>
    <lineage>
        <taxon>Eukaryota</taxon>
        <taxon>Fungi</taxon>
        <taxon>Dikarya</taxon>
        <taxon>Basidiomycota</taxon>
        <taxon>Agaricomycotina</taxon>
        <taxon>Agaricomycetes</taxon>
        <taxon>Polyporales</taxon>
        <taxon>Adustoporiaceae</taxon>
        <taxon>Rhodonia</taxon>
    </lineage>
</organism>